<feature type="transmembrane region" description="Helical" evidence="6">
    <location>
        <begin position="45"/>
        <end position="64"/>
    </location>
</feature>
<protein>
    <recommendedName>
        <fullName evidence="6">Peptidoglycan glycosyltransferase RodA</fullName>
        <shortName evidence="6">PGT</shortName>
        <ecNumber evidence="6">2.4.99.28</ecNumber>
    </recommendedName>
    <alternativeName>
        <fullName evidence="6">Cell elongation protein RodA</fullName>
    </alternativeName>
    <alternativeName>
        <fullName evidence="6">Cell wall polymerase</fullName>
    </alternativeName>
    <alternativeName>
        <fullName evidence="6">Peptidoglycan polymerase</fullName>
        <shortName evidence="6">PG polymerase</shortName>
    </alternativeName>
</protein>
<dbReference type="PANTHER" id="PTHR30474">
    <property type="entry name" value="CELL CYCLE PROTEIN"/>
    <property type="match status" value="1"/>
</dbReference>
<keyword evidence="6" id="KW-0808">Transferase</keyword>
<dbReference type="KEGG" id="dog:HP555_06955"/>
<keyword evidence="6" id="KW-0328">Glycosyltransferase</keyword>
<comment type="function">
    <text evidence="6">Peptidoglycan polymerase that is essential for cell wall elongation.</text>
</comment>
<dbReference type="EC" id="2.4.99.28" evidence="6"/>
<keyword evidence="4 6" id="KW-1133">Transmembrane helix</keyword>
<comment type="similarity">
    <text evidence="6">Belongs to the SEDS family. MrdB/RodA subfamily.</text>
</comment>
<dbReference type="GO" id="GO:0032153">
    <property type="term" value="C:cell division site"/>
    <property type="evidence" value="ECO:0007669"/>
    <property type="project" value="TreeGrafter"/>
</dbReference>
<evidence type="ECO:0000256" key="2">
    <source>
        <dbReference type="ARBA" id="ARBA00022692"/>
    </source>
</evidence>
<evidence type="ECO:0000313" key="8">
    <source>
        <dbReference type="Proteomes" id="UP000596092"/>
    </source>
</evidence>
<dbReference type="InterPro" id="IPR001182">
    <property type="entry name" value="FtsW/RodA"/>
</dbReference>
<name>A0A7T5VFK3_9BACT</name>
<keyword evidence="6" id="KW-0573">Peptidoglycan synthesis</keyword>
<keyword evidence="6" id="KW-0961">Cell wall biogenesis/degradation</keyword>
<feature type="transmembrane region" description="Helical" evidence="6">
    <location>
        <begin position="76"/>
        <end position="96"/>
    </location>
</feature>
<dbReference type="InterPro" id="IPR011923">
    <property type="entry name" value="RodA/MrdB"/>
</dbReference>
<feature type="transmembrane region" description="Helical" evidence="6">
    <location>
        <begin position="274"/>
        <end position="295"/>
    </location>
</feature>
<gene>
    <name evidence="6 7" type="primary">rodA</name>
    <name evidence="7" type="ORF">HP555_06955</name>
</gene>
<keyword evidence="3 6" id="KW-0133">Cell shape</keyword>
<dbReference type="EMBL" id="CP054140">
    <property type="protein sequence ID" value="QQG66979.1"/>
    <property type="molecule type" value="Genomic_DNA"/>
</dbReference>
<organism evidence="7 8">
    <name type="scientific">Desulfobulbus oligotrophicus</name>
    <dbReference type="NCBI Taxonomy" id="1909699"/>
    <lineage>
        <taxon>Bacteria</taxon>
        <taxon>Pseudomonadati</taxon>
        <taxon>Thermodesulfobacteriota</taxon>
        <taxon>Desulfobulbia</taxon>
        <taxon>Desulfobulbales</taxon>
        <taxon>Desulfobulbaceae</taxon>
        <taxon>Desulfobulbus</taxon>
    </lineage>
</organism>
<evidence type="ECO:0000256" key="3">
    <source>
        <dbReference type="ARBA" id="ARBA00022960"/>
    </source>
</evidence>
<comment type="catalytic activity">
    <reaction evidence="6">
        <text>[GlcNAc-(1-&gt;4)-Mur2Ac(oyl-L-Ala-gamma-D-Glu-L-Lys-D-Ala-D-Ala)](n)-di-trans,octa-cis-undecaprenyl diphosphate + beta-D-GlcNAc-(1-&gt;4)-Mur2Ac(oyl-L-Ala-gamma-D-Glu-L-Lys-D-Ala-D-Ala)-di-trans,octa-cis-undecaprenyl diphosphate = [GlcNAc-(1-&gt;4)-Mur2Ac(oyl-L-Ala-gamma-D-Glu-L-Lys-D-Ala-D-Ala)](n+1)-di-trans,octa-cis-undecaprenyl diphosphate + di-trans,octa-cis-undecaprenyl diphosphate + H(+)</text>
        <dbReference type="Rhea" id="RHEA:23708"/>
        <dbReference type="Rhea" id="RHEA-COMP:9602"/>
        <dbReference type="Rhea" id="RHEA-COMP:9603"/>
        <dbReference type="ChEBI" id="CHEBI:15378"/>
        <dbReference type="ChEBI" id="CHEBI:58405"/>
        <dbReference type="ChEBI" id="CHEBI:60033"/>
        <dbReference type="ChEBI" id="CHEBI:78435"/>
        <dbReference type="EC" id="2.4.99.28"/>
    </reaction>
</comment>
<reference evidence="7 8" key="1">
    <citation type="submission" date="2020-05" db="EMBL/GenBank/DDBJ databases">
        <title>Complete genome of Desulfobulbus oligotrophicus.</title>
        <authorList>
            <person name="Podar M."/>
        </authorList>
    </citation>
    <scope>NUCLEOTIDE SEQUENCE [LARGE SCALE GENOMIC DNA]</scope>
    <source>
        <strain evidence="7 8">Prop6</strain>
    </source>
</reference>
<dbReference type="AlphaFoldDB" id="A0A7T5VFK3"/>
<accession>A0A7T5VFK3</accession>
<dbReference type="Pfam" id="PF01098">
    <property type="entry name" value="FTSW_RODA_SPOVE"/>
    <property type="match status" value="1"/>
</dbReference>
<evidence type="ECO:0000256" key="4">
    <source>
        <dbReference type="ARBA" id="ARBA00022989"/>
    </source>
</evidence>
<dbReference type="PANTHER" id="PTHR30474:SF1">
    <property type="entry name" value="PEPTIDOGLYCAN GLYCOSYLTRANSFERASE MRDB"/>
    <property type="match status" value="1"/>
</dbReference>
<feature type="transmembrane region" description="Helical" evidence="6">
    <location>
        <begin position="307"/>
        <end position="334"/>
    </location>
</feature>
<dbReference type="HAMAP" id="MF_02079">
    <property type="entry name" value="PGT_RodA"/>
    <property type="match status" value="1"/>
</dbReference>
<keyword evidence="2 6" id="KW-0812">Transmembrane</keyword>
<feature type="transmembrane region" description="Helical" evidence="6">
    <location>
        <begin position="340"/>
        <end position="359"/>
    </location>
</feature>
<comment type="subcellular location">
    <subcellularLocation>
        <location evidence="6">Cell membrane</location>
        <topology evidence="6">Multi-pass membrane protein</topology>
    </subcellularLocation>
    <subcellularLocation>
        <location evidence="1">Membrane</location>
        <topology evidence="1">Multi-pass membrane protein</topology>
    </subcellularLocation>
</comment>
<feature type="transmembrane region" description="Helical" evidence="6">
    <location>
        <begin position="186"/>
        <end position="204"/>
    </location>
</feature>
<dbReference type="GO" id="GO:0005886">
    <property type="term" value="C:plasma membrane"/>
    <property type="evidence" value="ECO:0007669"/>
    <property type="project" value="UniProtKB-SubCell"/>
</dbReference>
<dbReference type="UniPathway" id="UPA00219"/>
<dbReference type="GO" id="GO:0009252">
    <property type="term" value="P:peptidoglycan biosynthetic process"/>
    <property type="evidence" value="ECO:0007669"/>
    <property type="project" value="UniProtKB-UniRule"/>
</dbReference>
<feature type="transmembrane region" description="Helical" evidence="6">
    <location>
        <begin position="12"/>
        <end position="33"/>
    </location>
</feature>
<keyword evidence="6" id="KW-1003">Cell membrane</keyword>
<sequence length="373" mass="42027">MFHFDRRLLQNFDWVMLMMLFIVATLSFINLYSSTYIPEKGASQIFYKQLLFFTFGLATMLLILFHDYHKVIKLSYALYAAILLLLLYTLLFVNPISGAQRWIDLGFFNLQPSEPAKLSLILVLAACFAKTDAPGGYRLRDLIKPGILIALPFVLILKQPDLGTALICCILFVSMTLYVRLRWTTLVILGSMAIGSVVFAWKFLLKDYQRQRIETFLNPEADIMNHGYQIEQSKIAVGSGKMFGKGFLDGTQGHLQFLPEKHTDFAFAIWAEEWGFAGSLFLLSCYFFLLIWGLNVAMSAKDKLGSILAFGCVALIFWQALINLFMIMGFLPVVGVPLPIFSYGGSSLLTTMAAIGLIMNVRMRSFPVQGGQQ</sequence>
<evidence type="ECO:0000256" key="1">
    <source>
        <dbReference type="ARBA" id="ARBA00004141"/>
    </source>
</evidence>
<proteinExistence type="inferred from homology"/>
<dbReference type="GO" id="GO:0015648">
    <property type="term" value="F:lipid-linked peptidoglycan transporter activity"/>
    <property type="evidence" value="ECO:0007669"/>
    <property type="project" value="TreeGrafter"/>
</dbReference>
<dbReference type="NCBIfam" id="TIGR02210">
    <property type="entry name" value="rodA_shape"/>
    <property type="match status" value="1"/>
</dbReference>
<comment type="pathway">
    <text evidence="6">Cell wall biogenesis; peptidoglycan biosynthesis.</text>
</comment>
<evidence type="ECO:0000256" key="6">
    <source>
        <dbReference type="HAMAP-Rule" id="MF_02079"/>
    </source>
</evidence>
<keyword evidence="5 6" id="KW-0472">Membrane</keyword>
<dbReference type="GO" id="GO:0051301">
    <property type="term" value="P:cell division"/>
    <property type="evidence" value="ECO:0007669"/>
    <property type="project" value="InterPro"/>
</dbReference>
<dbReference type="Proteomes" id="UP000596092">
    <property type="component" value="Chromosome"/>
</dbReference>
<evidence type="ECO:0000313" key="7">
    <source>
        <dbReference type="EMBL" id="QQG66979.1"/>
    </source>
</evidence>
<dbReference type="GO" id="GO:0008955">
    <property type="term" value="F:peptidoglycan glycosyltransferase activity"/>
    <property type="evidence" value="ECO:0007669"/>
    <property type="project" value="UniProtKB-UniRule"/>
</dbReference>
<dbReference type="GO" id="GO:0008360">
    <property type="term" value="P:regulation of cell shape"/>
    <property type="evidence" value="ECO:0007669"/>
    <property type="project" value="UniProtKB-KW"/>
</dbReference>
<keyword evidence="8" id="KW-1185">Reference proteome</keyword>
<dbReference type="GO" id="GO:0071555">
    <property type="term" value="P:cell wall organization"/>
    <property type="evidence" value="ECO:0007669"/>
    <property type="project" value="UniProtKB-KW"/>
</dbReference>
<evidence type="ECO:0000256" key="5">
    <source>
        <dbReference type="ARBA" id="ARBA00023136"/>
    </source>
</evidence>